<dbReference type="Gene3D" id="3.40.1500.20">
    <property type="match status" value="1"/>
</dbReference>
<reference evidence="4" key="1">
    <citation type="submission" date="2020-05" db="EMBL/GenBank/DDBJ databases">
        <authorList>
            <person name="Chiriac C."/>
            <person name="Salcher M."/>
            <person name="Ghai R."/>
            <person name="Kavagutti S V."/>
        </authorList>
    </citation>
    <scope>NUCLEOTIDE SEQUENCE</scope>
</reference>
<protein>
    <submittedName>
        <fullName evidence="4">Unannotated protein</fullName>
    </submittedName>
</protein>
<dbReference type="EMBL" id="CAFAAK010000010">
    <property type="protein sequence ID" value="CAB4792530.1"/>
    <property type="molecule type" value="Genomic_DNA"/>
</dbReference>
<proteinExistence type="predicted"/>
<sequence length="275" mass="31003">MTERWAQKLNVDKLEQIKARLGMTELHSEDGGPFRTITNADGSKDLGLTRVLVGDGVVKKVVYHAITNEVHPPGAPAPFLLDSHMVFAFTDKDSPIPHWTFDSVYSEPFYAMHLDLLPRVDLGSHRPYMDYVFGHLNDTFAAGKAHPGLSEAQLTPRQRSIMSQWMLAYRVHADNYPSMDVNVQAYLEWWFELVENGLPQEILDSIKDTDFAARDAANRALIFNREVDPVWDLIGPMVGARQSELLRAQLETNEVVEDVDPNFTLPPRSGPPQGH</sequence>
<gene>
    <name evidence="1" type="ORF">UFOPK1446_00348</name>
    <name evidence="2" type="ORF">UFOPK1939_00036</name>
    <name evidence="3" type="ORF">UFOPK2938_00094</name>
    <name evidence="4" type="ORF">UFOPK3024_00121</name>
</gene>
<evidence type="ECO:0000313" key="2">
    <source>
        <dbReference type="EMBL" id="CAB4613625.1"/>
    </source>
</evidence>
<dbReference type="AlphaFoldDB" id="A0A6J6X582"/>
<evidence type="ECO:0000313" key="1">
    <source>
        <dbReference type="EMBL" id="CAB4539870.1"/>
    </source>
</evidence>
<name>A0A6J6X582_9ZZZZ</name>
<dbReference type="EMBL" id="CAEZVF010000003">
    <property type="protein sequence ID" value="CAB4613625.1"/>
    <property type="molecule type" value="Genomic_DNA"/>
</dbReference>
<evidence type="ECO:0000313" key="3">
    <source>
        <dbReference type="EMBL" id="CAB4769690.1"/>
    </source>
</evidence>
<dbReference type="EMBL" id="CAEZSO010000050">
    <property type="protein sequence ID" value="CAB4539870.1"/>
    <property type="molecule type" value="Genomic_DNA"/>
</dbReference>
<evidence type="ECO:0000313" key="4">
    <source>
        <dbReference type="EMBL" id="CAB4792530.1"/>
    </source>
</evidence>
<accession>A0A6J6X582</accession>
<dbReference type="EMBL" id="CAEZZX010000009">
    <property type="protein sequence ID" value="CAB4769690.1"/>
    <property type="molecule type" value="Genomic_DNA"/>
</dbReference>
<organism evidence="4">
    <name type="scientific">freshwater metagenome</name>
    <dbReference type="NCBI Taxonomy" id="449393"/>
    <lineage>
        <taxon>unclassified sequences</taxon>
        <taxon>metagenomes</taxon>
        <taxon>ecological metagenomes</taxon>
    </lineage>
</organism>